<evidence type="ECO:0000313" key="5">
    <source>
        <dbReference type="Proteomes" id="UP001626550"/>
    </source>
</evidence>
<proteinExistence type="predicted"/>
<keyword evidence="5" id="KW-1185">Reference proteome</keyword>
<keyword evidence="2" id="KW-0539">Nucleus</keyword>
<accession>A0ABD2PNT5</accession>
<dbReference type="Proteomes" id="UP001626550">
    <property type="component" value="Unassembled WGS sequence"/>
</dbReference>
<evidence type="ECO:0000256" key="2">
    <source>
        <dbReference type="ARBA" id="ARBA00023242"/>
    </source>
</evidence>
<evidence type="ECO:0000256" key="1">
    <source>
        <dbReference type="ARBA" id="ARBA00004123"/>
    </source>
</evidence>
<evidence type="ECO:0000259" key="3">
    <source>
        <dbReference type="Pfam" id="PF12656"/>
    </source>
</evidence>
<feature type="domain" description="Spp2/MOS2 G-patch" evidence="3">
    <location>
        <begin position="96"/>
        <end position="123"/>
    </location>
</feature>
<dbReference type="GO" id="GO:0005634">
    <property type="term" value="C:nucleus"/>
    <property type="evidence" value="ECO:0007669"/>
    <property type="project" value="UniProtKB-SubCell"/>
</dbReference>
<organism evidence="4 5">
    <name type="scientific">Cichlidogyrus casuarinus</name>
    <dbReference type="NCBI Taxonomy" id="1844966"/>
    <lineage>
        <taxon>Eukaryota</taxon>
        <taxon>Metazoa</taxon>
        <taxon>Spiralia</taxon>
        <taxon>Lophotrochozoa</taxon>
        <taxon>Platyhelminthes</taxon>
        <taxon>Monogenea</taxon>
        <taxon>Monopisthocotylea</taxon>
        <taxon>Dactylogyridea</taxon>
        <taxon>Ancyrocephalidae</taxon>
        <taxon>Cichlidogyrus</taxon>
    </lineage>
</organism>
<dbReference type="InterPro" id="IPR045166">
    <property type="entry name" value="Spp2-like"/>
</dbReference>
<reference evidence="4 5" key="1">
    <citation type="submission" date="2024-11" db="EMBL/GenBank/DDBJ databases">
        <title>Adaptive evolution of stress response genes in parasites aligns with host niche diversity.</title>
        <authorList>
            <person name="Hahn C."/>
            <person name="Resl P."/>
        </authorList>
    </citation>
    <scope>NUCLEOTIDE SEQUENCE [LARGE SCALE GENOMIC DNA]</scope>
    <source>
        <strain evidence="4">EGGRZ-B1_66</strain>
        <tissue evidence="4">Body</tissue>
    </source>
</reference>
<comment type="caution">
    <text evidence="4">The sequence shown here is derived from an EMBL/GenBank/DDBJ whole genome shotgun (WGS) entry which is preliminary data.</text>
</comment>
<dbReference type="Pfam" id="PF12656">
    <property type="entry name" value="G-patch_2"/>
    <property type="match status" value="1"/>
</dbReference>
<dbReference type="EMBL" id="JBJKFK010004231">
    <property type="protein sequence ID" value="KAL3309158.1"/>
    <property type="molecule type" value="Genomic_DNA"/>
</dbReference>
<gene>
    <name evidence="4" type="ORF">Ciccas_012296</name>
</gene>
<protein>
    <recommendedName>
        <fullName evidence="3">Spp2/MOS2 G-patch domain-containing protein</fullName>
    </recommendedName>
</protein>
<dbReference type="PANTHER" id="PTHR15818:SF2">
    <property type="entry name" value="G-PATCH DOMAIN AND KOW MOTIFS-CONTAINING PROTEIN"/>
    <property type="match status" value="1"/>
</dbReference>
<name>A0ABD2PNT5_9PLAT</name>
<dbReference type="InterPro" id="IPR026822">
    <property type="entry name" value="Spp2/MOS2_G-patch"/>
</dbReference>
<dbReference type="AlphaFoldDB" id="A0ABD2PNT5"/>
<comment type="subcellular location">
    <subcellularLocation>
        <location evidence="1">Nucleus</location>
    </subcellularLocation>
</comment>
<evidence type="ECO:0000313" key="4">
    <source>
        <dbReference type="EMBL" id="KAL3309158.1"/>
    </source>
</evidence>
<sequence length="127" mass="14114">MTENKVSFGFSLKARKPAFVPVEEPKIVSEEKDFITSVEDKQIKSQNAIKVVDQPIIPLKKANFGIRRISNIHAIANGIETEKPHNSGSQGPCTEDANYEQVPIEKFGMAMLLGMGLKPSEMTRDKK</sequence>
<dbReference type="PANTHER" id="PTHR15818">
    <property type="entry name" value="G PATCH AND KOW-CONTAINING"/>
    <property type="match status" value="1"/>
</dbReference>